<feature type="transmembrane region" description="Helical" evidence="1">
    <location>
        <begin position="94"/>
        <end position="113"/>
    </location>
</feature>
<keyword evidence="3" id="KW-1185">Reference proteome</keyword>
<proteinExistence type="predicted"/>
<evidence type="ECO:0000256" key="1">
    <source>
        <dbReference type="SAM" id="Phobius"/>
    </source>
</evidence>
<gene>
    <name evidence="2" type="ORF">QVD17_14826</name>
</gene>
<feature type="transmembrane region" description="Helical" evidence="1">
    <location>
        <begin position="70"/>
        <end position="88"/>
    </location>
</feature>
<accession>A0AAD8KNI7</accession>
<keyword evidence="1" id="KW-0812">Transmembrane</keyword>
<comment type="caution">
    <text evidence="2">The sequence shown here is derived from an EMBL/GenBank/DDBJ whole genome shotgun (WGS) entry which is preliminary data.</text>
</comment>
<dbReference type="AlphaFoldDB" id="A0AAD8KNI7"/>
<evidence type="ECO:0000313" key="2">
    <source>
        <dbReference type="EMBL" id="KAK1426157.1"/>
    </source>
</evidence>
<keyword evidence="1" id="KW-0472">Membrane</keyword>
<protein>
    <submittedName>
        <fullName evidence="2">Uncharacterized protein</fullName>
    </submittedName>
</protein>
<evidence type="ECO:0000313" key="3">
    <source>
        <dbReference type="Proteomes" id="UP001229421"/>
    </source>
</evidence>
<reference evidence="2" key="1">
    <citation type="journal article" date="2023" name="bioRxiv">
        <title>Improved chromosome-level genome assembly for marigold (Tagetes erecta).</title>
        <authorList>
            <person name="Jiang F."/>
            <person name="Yuan L."/>
            <person name="Wang S."/>
            <person name="Wang H."/>
            <person name="Xu D."/>
            <person name="Wang A."/>
            <person name="Fan W."/>
        </authorList>
    </citation>
    <scope>NUCLEOTIDE SEQUENCE</scope>
    <source>
        <strain evidence="2">WSJ</strain>
        <tissue evidence="2">Leaf</tissue>
    </source>
</reference>
<dbReference type="Proteomes" id="UP001229421">
    <property type="component" value="Unassembled WGS sequence"/>
</dbReference>
<name>A0AAD8KNI7_TARER</name>
<organism evidence="2 3">
    <name type="scientific">Tagetes erecta</name>
    <name type="common">African marigold</name>
    <dbReference type="NCBI Taxonomy" id="13708"/>
    <lineage>
        <taxon>Eukaryota</taxon>
        <taxon>Viridiplantae</taxon>
        <taxon>Streptophyta</taxon>
        <taxon>Embryophyta</taxon>
        <taxon>Tracheophyta</taxon>
        <taxon>Spermatophyta</taxon>
        <taxon>Magnoliopsida</taxon>
        <taxon>eudicotyledons</taxon>
        <taxon>Gunneridae</taxon>
        <taxon>Pentapetalae</taxon>
        <taxon>asterids</taxon>
        <taxon>campanulids</taxon>
        <taxon>Asterales</taxon>
        <taxon>Asteraceae</taxon>
        <taxon>Asteroideae</taxon>
        <taxon>Heliantheae alliance</taxon>
        <taxon>Tageteae</taxon>
        <taxon>Tagetes</taxon>
    </lineage>
</organism>
<dbReference type="EMBL" id="JAUHHV010000004">
    <property type="protein sequence ID" value="KAK1426157.1"/>
    <property type="molecule type" value="Genomic_DNA"/>
</dbReference>
<keyword evidence="1" id="KW-1133">Transmembrane helix</keyword>
<sequence>MYAGTTLITLTLVWGLSIILNQERLPRKPETVPDQHHDESSTKCLPLVNHKLAILKDNGVNVNYKWKREIVAMMLLSLIPFAMVELVALIKSPLIILFALIVSVVLLVSYFAYQDKSLAYLKEDNLRIWFIYHIERLVQGKLVDDHGVPKRDALESLSEFQDGCTKWFNKLKTDEYSSNSLTKSIWTKASITYNRH</sequence>